<keyword evidence="2 3" id="KW-0326">Glycosidase</keyword>
<comment type="caution">
    <text evidence="6">The sequence shown here is derived from an EMBL/GenBank/DDBJ whole genome shotgun (WGS) entry which is preliminary data.</text>
</comment>
<keyword evidence="1 3" id="KW-0378">Hydrolase</keyword>
<dbReference type="EMBL" id="BRVP01000002">
    <property type="protein sequence ID" value="GLB51290.1"/>
    <property type="molecule type" value="Genomic_DNA"/>
</dbReference>
<dbReference type="Pfam" id="PF00150">
    <property type="entry name" value="Cellulase"/>
    <property type="match status" value="1"/>
</dbReference>
<dbReference type="AlphaFoldDB" id="A0A9W6ET79"/>
<evidence type="ECO:0000256" key="3">
    <source>
        <dbReference type="RuleBase" id="RU361153"/>
    </source>
</evidence>
<evidence type="ECO:0000259" key="5">
    <source>
        <dbReference type="Pfam" id="PF00150"/>
    </source>
</evidence>
<keyword evidence="7" id="KW-1185">Reference proteome</keyword>
<feature type="chain" id="PRO_5040822622" description="Glycoside hydrolase family 5 domain-containing protein" evidence="4">
    <location>
        <begin position="22"/>
        <end position="334"/>
    </location>
</feature>
<dbReference type="InterPro" id="IPR001547">
    <property type="entry name" value="Glyco_hydro_5"/>
</dbReference>
<name>A0A9W6ET79_9FLAO</name>
<evidence type="ECO:0000313" key="7">
    <source>
        <dbReference type="Proteomes" id="UP001143545"/>
    </source>
</evidence>
<dbReference type="InterPro" id="IPR017853">
    <property type="entry name" value="GH"/>
</dbReference>
<feature type="signal peptide" evidence="4">
    <location>
        <begin position="1"/>
        <end position="21"/>
    </location>
</feature>
<comment type="similarity">
    <text evidence="3">Belongs to the glycosyl hydrolase 5 (cellulase A) family.</text>
</comment>
<feature type="domain" description="Glycoside hydrolase family 5" evidence="5">
    <location>
        <begin position="36"/>
        <end position="303"/>
    </location>
</feature>
<dbReference type="PANTHER" id="PTHR34142:SF1">
    <property type="entry name" value="GLYCOSIDE HYDROLASE FAMILY 5 DOMAIN-CONTAINING PROTEIN"/>
    <property type="match status" value="1"/>
</dbReference>
<reference evidence="6" key="1">
    <citation type="submission" date="2022-07" db="EMBL/GenBank/DDBJ databases">
        <title>Taxonomy of Novel Oxalotrophic and Methylotrophic Bacteria.</title>
        <authorList>
            <person name="Sahin N."/>
            <person name="Tani A."/>
        </authorList>
    </citation>
    <scope>NUCLEOTIDE SEQUENCE</scope>
    <source>
        <strain evidence="6">AM327</strain>
    </source>
</reference>
<dbReference type="PANTHER" id="PTHR34142">
    <property type="entry name" value="ENDO-BETA-1,4-GLUCANASE A"/>
    <property type="match status" value="1"/>
</dbReference>
<evidence type="ECO:0000256" key="4">
    <source>
        <dbReference type="SAM" id="SignalP"/>
    </source>
</evidence>
<sequence length="334" mass="39131">MNKMKLVINVLTVFFSLTVLAQTKIDRIKVKGNEFVNESGKVVVFRGLNTSDPDKLKTDGVWGEDYFKEISNWGATAVRFPVHPQAWRRRGKEEYLKLLDQGIAWAAKYNMYVIIDWHSIGNLKNQLYLHEMYYTTLPETYAFWKLMAERYGKNTTVAFYELFNEPTMYTHKFGTITWEEWKAINEEIITIVRANGGEGIPLVAGFNWAYDLTPVKYNPIEAEGIGYVSHPYPMKREQPWEPKWTEDWGYVKERYPVVLTEIGFCDETAPGAHVPVIGDETYGDAITDYCDEKNISYFIWVFDKKWSPQMYVDDKYTPSRQGKYFKKKMKSYKN</sequence>
<evidence type="ECO:0000313" key="6">
    <source>
        <dbReference type="EMBL" id="GLB51290.1"/>
    </source>
</evidence>
<dbReference type="Proteomes" id="UP001143545">
    <property type="component" value="Unassembled WGS sequence"/>
</dbReference>
<evidence type="ECO:0000256" key="1">
    <source>
        <dbReference type="ARBA" id="ARBA00022801"/>
    </source>
</evidence>
<protein>
    <recommendedName>
        <fullName evidence="5">Glycoside hydrolase family 5 domain-containing protein</fullName>
    </recommendedName>
</protein>
<accession>A0A9W6ET79</accession>
<dbReference type="Gene3D" id="3.20.20.80">
    <property type="entry name" value="Glycosidases"/>
    <property type="match status" value="1"/>
</dbReference>
<organism evidence="6 7">
    <name type="scientific">Neptunitalea chrysea</name>
    <dbReference type="NCBI Taxonomy" id="1647581"/>
    <lineage>
        <taxon>Bacteria</taxon>
        <taxon>Pseudomonadati</taxon>
        <taxon>Bacteroidota</taxon>
        <taxon>Flavobacteriia</taxon>
        <taxon>Flavobacteriales</taxon>
        <taxon>Flavobacteriaceae</taxon>
        <taxon>Neptunitalea</taxon>
    </lineage>
</organism>
<proteinExistence type="inferred from homology"/>
<dbReference type="SUPFAM" id="SSF51445">
    <property type="entry name" value="(Trans)glycosidases"/>
    <property type="match status" value="1"/>
</dbReference>
<dbReference type="GO" id="GO:0004553">
    <property type="term" value="F:hydrolase activity, hydrolyzing O-glycosyl compounds"/>
    <property type="evidence" value="ECO:0007669"/>
    <property type="project" value="InterPro"/>
</dbReference>
<gene>
    <name evidence="6" type="ORF">NBRC110019_03290</name>
</gene>
<keyword evidence="4" id="KW-0732">Signal</keyword>
<dbReference type="GO" id="GO:0009251">
    <property type="term" value="P:glucan catabolic process"/>
    <property type="evidence" value="ECO:0007669"/>
    <property type="project" value="TreeGrafter"/>
</dbReference>
<evidence type="ECO:0000256" key="2">
    <source>
        <dbReference type="ARBA" id="ARBA00023295"/>
    </source>
</evidence>